<evidence type="ECO:0000313" key="1">
    <source>
        <dbReference type="EMBL" id="KAL3865638.1"/>
    </source>
</evidence>
<protein>
    <submittedName>
        <fullName evidence="1">Uncharacterized protein</fullName>
    </submittedName>
</protein>
<accession>A0ABD3VXA9</accession>
<dbReference type="AlphaFoldDB" id="A0ABD3VXA9"/>
<dbReference type="PROSITE" id="PS51257">
    <property type="entry name" value="PROKAR_LIPOPROTEIN"/>
    <property type="match status" value="1"/>
</dbReference>
<organism evidence="1 2">
    <name type="scientific">Sinanodonta woodiana</name>
    <name type="common">Chinese pond mussel</name>
    <name type="synonym">Anodonta woodiana</name>
    <dbReference type="NCBI Taxonomy" id="1069815"/>
    <lineage>
        <taxon>Eukaryota</taxon>
        <taxon>Metazoa</taxon>
        <taxon>Spiralia</taxon>
        <taxon>Lophotrochozoa</taxon>
        <taxon>Mollusca</taxon>
        <taxon>Bivalvia</taxon>
        <taxon>Autobranchia</taxon>
        <taxon>Heteroconchia</taxon>
        <taxon>Palaeoheterodonta</taxon>
        <taxon>Unionida</taxon>
        <taxon>Unionoidea</taxon>
        <taxon>Unionidae</taxon>
        <taxon>Unioninae</taxon>
        <taxon>Sinanodonta</taxon>
    </lineage>
</organism>
<sequence>MGTKMENGPTPEVITNEDILPSVQSAQASTSACGDETVLDSINDIEAFVLKQTVKSKKQQSILDFVKKP</sequence>
<dbReference type="Proteomes" id="UP001634394">
    <property type="component" value="Unassembled WGS sequence"/>
</dbReference>
<gene>
    <name evidence="1" type="ORF">ACJMK2_043009</name>
</gene>
<evidence type="ECO:0000313" key="2">
    <source>
        <dbReference type="Proteomes" id="UP001634394"/>
    </source>
</evidence>
<comment type="caution">
    <text evidence="1">The sequence shown here is derived from an EMBL/GenBank/DDBJ whole genome shotgun (WGS) entry which is preliminary data.</text>
</comment>
<proteinExistence type="predicted"/>
<reference evidence="1 2" key="1">
    <citation type="submission" date="2024-11" db="EMBL/GenBank/DDBJ databases">
        <title>Chromosome-level genome assembly of the freshwater bivalve Anodonta woodiana.</title>
        <authorList>
            <person name="Chen X."/>
        </authorList>
    </citation>
    <scope>NUCLEOTIDE SEQUENCE [LARGE SCALE GENOMIC DNA]</scope>
    <source>
        <strain evidence="1">MN2024</strain>
        <tissue evidence="1">Gills</tissue>
    </source>
</reference>
<keyword evidence="2" id="KW-1185">Reference proteome</keyword>
<dbReference type="EMBL" id="JBJQND010000009">
    <property type="protein sequence ID" value="KAL3865638.1"/>
    <property type="molecule type" value="Genomic_DNA"/>
</dbReference>
<name>A0ABD3VXA9_SINWO</name>